<comment type="caution">
    <text evidence="1">The sequence shown here is derived from an EMBL/GenBank/DDBJ whole genome shotgun (WGS) entry which is preliminary data.</text>
</comment>
<keyword evidence="2" id="KW-1185">Reference proteome</keyword>
<reference evidence="2" key="1">
    <citation type="journal article" date="2019" name="Int. J. Syst. Evol. Microbiol.">
        <title>The Global Catalogue of Microorganisms (GCM) 10K type strain sequencing project: providing services to taxonomists for standard genome sequencing and annotation.</title>
        <authorList>
            <consortium name="The Broad Institute Genomics Platform"/>
            <consortium name="The Broad Institute Genome Sequencing Center for Infectious Disease"/>
            <person name="Wu L."/>
            <person name="Ma J."/>
        </authorList>
    </citation>
    <scope>NUCLEOTIDE SEQUENCE [LARGE SCALE GENOMIC DNA]</scope>
    <source>
        <strain evidence="2">NCAIM B.01391</strain>
    </source>
</reference>
<evidence type="ECO:0000313" key="1">
    <source>
        <dbReference type="EMBL" id="MFC5423242.1"/>
    </source>
</evidence>
<evidence type="ECO:0000313" key="2">
    <source>
        <dbReference type="Proteomes" id="UP001596053"/>
    </source>
</evidence>
<organism evidence="1 2">
    <name type="scientific">Bosea eneae</name>
    <dbReference type="NCBI Taxonomy" id="151454"/>
    <lineage>
        <taxon>Bacteria</taxon>
        <taxon>Pseudomonadati</taxon>
        <taxon>Pseudomonadota</taxon>
        <taxon>Alphaproteobacteria</taxon>
        <taxon>Hyphomicrobiales</taxon>
        <taxon>Boseaceae</taxon>
        <taxon>Bosea</taxon>
    </lineage>
</organism>
<dbReference type="EMBL" id="JBHSLW010000067">
    <property type="protein sequence ID" value="MFC5423242.1"/>
    <property type="molecule type" value="Genomic_DNA"/>
</dbReference>
<proteinExistence type="predicted"/>
<protein>
    <submittedName>
        <fullName evidence="1">Uncharacterized protein</fullName>
    </submittedName>
</protein>
<gene>
    <name evidence="1" type="ORF">ACFPOB_27225</name>
</gene>
<dbReference type="RefSeq" id="WP_377801407.1">
    <property type="nucleotide sequence ID" value="NZ_JBHSLW010000067.1"/>
</dbReference>
<accession>A0ABW0IYK7</accession>
<dbReference type="Proteomes" id="UP001596053">
    <property type="component" value="Unassembled WGS sequence"/>
</dbReference>
<name>A0ABW0IYK7_9HYPH</name>
<sequence length="93" mass="10238">MASELTIGQQLVARLGTRRRGVIDFIRSSIDACERDEPQIVKALMDARLADAFAGTGIGRENSEIALANTVSRHLQLHPERRAIAEALLRCEP</sequence>